<proteinExistence type="predicted"/>
<name>A0A8S1RQC7_9CILI</name>
<accession>A0A8S1RQC7</accession>
<dbReference type="EMBL" id="CAJJDN010000354">
    <property type="protein sequence ID" value="CAD8130991.1"/>
    <property type="molecule type" value="Genomic_DNA"/>
</dbReference>
<dbReference type="AlphaFoldDB" id="A0A8S1RQC7"/>
<dbReference type="Proteomes" id="UP000692954">
    <property type="component" value="Unassembled WGS sequence"/>
</dbReference>
<evidence type="ECO:0000313" key="2">
    <source>
        <dbReference type="Proteomes" id="UP000692954"/>
    </source>
</evidence>
<evidence type="ECO:0000313" key="1">
    <source>
        <dbReference type="EMBL" id="CAD8130991.1"/>
    </source>
</evidence>
<protein>
    <submittedName>
        <fullName evidence="1">Uncharacterized protein</fullName>
    </submittedName>
</protein>
<reference evidence="1" key="1">
    <citation type="submission" date="2021-01" db="EMBL/GenBank/DDBJ databases">
        <authorList>
            <consortium name="Genoscope - CEA"/>
            <person name="William W."/>
        </authorList>
    </citation>
    <scope>NUCLEOTIDE SEQUENCE</scope>
</reference>
<gene>
    <name evidence="1" type="ORF">PSON_ATCC_30995.1.T3540001</name>
</gene>
<organism evidence="1 2">
    <name type="scientific">Paramecium sonneborni</name>
    <dbReference type="NCBI Taxonomy" id="65129"/>
    <lineage>
        <taxon>Eukaryota</taxon>
        <taxon>Sar</taxon>
        <taxon>Alveolata</taxon>
        <taxon>Ciliophora</taxon>
        <taxon>Intramacronucleata</taxon>
        <taxon>Oligohymenophorea</taxon>
        <taxon>Peniculida</taxon>
        <taxon>Parameciidae</taxon>
        <taxon>Paramecium</taxon>
    </lineage>
</organism>
<sequence>MTFNFLINDKNIANFQYQRKGGFVIDKIIVHPINLKSFCYFLFLYFDEIFNSCYIKIQVNYILRSISVQRNQEYDIDRSRYNYIIYIKNDIKNCTQIFCNNQKRVEEESKKRNIKKNFEITKNQLILMKVLKYK</sequence>
<keyword evidence="2" id="KW-1185">Reference proteome</keyword>
<comment type="caution">
    <text evidence="1">The sequence shown here is derived from an EMBL/GenBank/DDBJ whole genome shotgun (WGS) entry which is preliminary data.</text>
</comment>